<keyword evidence="2" id="KW-1185">Reference proteome</keyword>
<organism evidence="1 2">
    <name type="scientific">Geodermatophilus amargosae</name>
    <dbReference type="NCBI Taxonomy" id="1296565"/>
    <lineage>
        <taxon>Bacteria</taxon>
        <taxon>Bacillati</taxon>
        <taxon>Actinomycetota</taxon>
        <taxon>Actinomycetes</taxon>
        <taxon>Geodermatophilales</taxon>
        <taxon>Geodermatophilaceae</taxon>
        <taxon>Geodermatophilus</taxon>
    </lineage>
</organism>
<dbReference type="Proteomes" id="UP000199546">
    <property type="component" value="Unassembled WGS sequence"/>
</dbReference>
<dbReference type="EMBL" id="FPBA01000013">
    <property type="protein sequence ID" value="SFT85357.1"/>
    <property type="molecule type" value="Genomic_DNA"/>
</dbReference>
<dbReference type="RefSeq" id="WP_139245923.1">
    <property type="nucleotide sequence ID" value="NZ_FPBA01000013.1"/>
</dbReference>
<dbReference type="AlphaFoldDB" id="A0A1I7BDW7"/>
<dbReference type="OrthoDB" id="9929354at2"/>
<sequence length="89" mass="9803">MAVRLGGRVVELLATRDTVNIVLDNDPAVGPKHNRFILRNSHQNYNALYSLALAAAANRWTLVIRIAGDAQIDPEQEAEVALLGVAWER</sequence>
<accession>A0A1I7BDW7</accession>
<evidence type="ECO:0000313" key="1">
    <source>
        <dbReference type="EMBL" id="SFT85357.1"/>
    </source>
</evidence>
<protein>
    <submittedName>
        <fullName evidence="1">Uncharacterized protein</fullName>
    </submittedName>
</protein>
<gene>
    <name evidence="1" type="ORF">SAMN05660657_03528</name>
</gene>
<reference evidence="2" key="1">
    <citation type="submission" date="2016-10" db="EMBL/GenBank/DDBJ databases">
        <authorList>
            <person name="Varghese N."/>
            <person name="Submissions S."/>
        </authorList>
    </citation>
    <scope>NUCLEOTIDE SEQUENCE [LARGE SCALE GENOMIC DNA]</scope>
    <source>
        <strain evidence="2">DSM 46136</strain>
    </source>
</reference>
<dbReference type="STRING" id="1296565.SAMN05660657_03528"/>
<proteinExistence type="predicted"/>
<name>A0A1I7BDW7_9ACTN</name>
<evidence type="ECO:0000313" key="2">
    <source>
        <dbReference type="Proteomes" id="UP000199546"/>
    </source>
</evidence>